<organism evidence="8 9">
    <name type="scientific">Microbacterium allomyrinae</name>
    <dbReference type="NCBI Taxonomy" id="2830666"/>
    <lineage>
        <taxon>Bacteria</taxon>
        <taxon>Bacillati</taxon>
        <taxon>Actinomycetota</taxon>
        <taxon>Actinomycetes</taxon>
        <taxon>Micrococcales</taxon>
        <taxon>Microbacteriaceae</taxon>
        <taxon>Microbacterium</taxon>
    </lineage>
</organism>
<evidence type="ECO:0000256" key="5">
    <source>
        <dbReference type="ARBA" id="ARBA00022840"/>
    </source>
</evidence>
<comment type="subcellular location">
    <subcellularLocation>
        <location evidence="6">Cytoplasm</location>
    </subcellularLocation>
</comment>
<feature type="site" description="Transition state stabilizer" evidence="6">
    <location>
        <position position="251"/>
    </location>
</feature>
<dbReference type="InterPro" id="IPR000890">
    <property type="entry name" value="Aliphatic_acid_kin_short-chain"/>
</dbReference>
<dbReference type="PANTHER" id="PTHR21060:SF15">
    <property type="entry name" value="ACETATE KINASE-RELATED"/>
    <property type="match status" value="1"/>
</dbReference>
<dbReference type="Proteomes" id="UP001139354">
    <property type="component" value="Unassembled WGS sequence"/>
</dbReference>
<dbReference type="Pfam" id="PF00871">
    <property type="entry name" value="Acetate_kinase"/>
    <property type="match status" value="1"/>
</dbReference>
<feature type="binding site" evidence="6">
    <location>
        <begin position="340"/>
        <end position="344"/>
    </location>
    <ligand>
        <name>ATP</name>
        <dbReference type="ChEBI" id="CHEBI:30616"/>
    </ligand>
</feature>
<evidence type="ECO:0000256" key="6">
    <source>
        <dbReference type="HAMAP-Rule" id="MF_00020"/>
    </source>
</evidence>
<keyword evidence="6" id="KW-0479">Metal-binding</keyword>
<feature type="site" description="Transition state stabilizer" evidence="6">
    <location>
        <position position="190"/>
    </location>
</feature>
<proteinExistence type="inferred from homology"/>
<feature type="binding site" evidence="6">
    <location>
        <position position="15"/>
    </location>
    <ligand>
        <name>ATP</name>
        <dbReference type="ChEBI" id="CHEBI:30616"/>
    </ligand>
</feature>
<dbReference type="EMBL" id="JAGTTN010000001">
    <property type="protein sequence ID" value="MCC2031041.1"/>
    <property type="molecule type" value="Genomic_DNA"/>
</dbReference>
<dbReference type="GO" id="GO:0005737">
    <property type="term" value="C:cytoplasm"/>
    <property type="evidence" value="ECO:0007669"/>
    <property type="project" value="UniProtKB-SubCell"/>
</dbReference>
<comment type="function">
    <text evidence="6">Catalyzes the formation of acetyl phosphate from acetate and ATP. Can also catalyze the reverse reaction.</text>
</comment>
<dbReference type="InterPro" id="IPR004372">
    <property type="entry name" value="Ac/propionate_kinase"/>
</dbReference>
<evidence type="ECO:0000256" key="7">
    <source>
        <dbReference type="RuleBase" id="RU003835"/>
    </source>
</evidence>
<dbReference type="GO" id="GO:0008776">
    <property type="term" value="F:acetate kinase activity"/>
    <property type="evidence" value="ECO:0007669"/>
    <property type="project" value="UniProtKB-UniRule"/>
</dbReference>
<keyword evidence="5 6" id="KW-0067">ATP-binding</keyword>
<dbReference type="PROSITE" id="PS01076">
    <property type="entry name" value="ACETATE_KINASE_2"/>
    <property type="match status" value="1"/>
</dbReference>
<dbReference type="NCBIfam" id="TIGR00016">
    <property type="entry name" value="ackA"/>
    <property type="match status" value="1"/>
</dbReference>
<dbReference type="GO" id="GO:0006083">
    <property type="term" value="P:acetate metabolic process"/>
    <property type="evidence" value="ECO:0007669"/>
    <property type="project" value="TreeGrafter"/>
</dbReference>
<evidence type="ECO:0000256" key="1">
    <source>
        <dbReference type="ARBA" id="ARBA00008748"/>
    </source>
</evidence>
<comment type="pathway">
    <text evidence="6">Metabolic intermediate biosynthesis; acetyl-CoA biosynthesis; acetyl-CoA from acetate: step 1/2.</text>
</comment>
<comment type="caution">
    <text evidence="8">The sequence shown here is derived from an EMBL/GenBank/DDBJ whole genome shotgun (WGS) entry which is preliminary data.</text>
</comment>
<evidence type="ECO:0000313" key="8">
    <source>
        <dbReference type="EMBL" id="MCC2031041.1"/>
    </source>
</evidence>
<comment type="subunit">
    <text evidence="6">Homodimer.</text>
</comment>
<dbReference type="PANTHER" id="PTHR21060">
    <property type="entry name" value="ACETATE KINASE"/>
    <property type="match status" value="1"/>
</dbReference>
<protein>
    <recommendedName>
        <fullName evidence="6">Acetate kinase</fullName>
        <ecNumber evidence="6">2.7.2.1</ecNumber>
    </recommendedName>
    <alternativeName>
        <fullName evidence="6">Acetokinase</fullName>
    </alternativeName>
</protein>
<feature type="binding site" evidence="6">
    <location>
        <position position="101"/>
    </location>
    <ligand>
        <name>substrate</name>
    </ligand>
</feature>
<evidence type="ECO:0000256" key="2">
    <source>
        <dbReference type="ARBA" id="ARBA00022679"/>
    </source>
</evidence>
<name>A0A9X1LST1_9MICO</name>
<dbReference type="InterPro" id="IPR023865">
    <property type="entry name" value="Aliphatic_acid_kinase_CS"/>
</dbReference>
<dbReference type="GO" id="GO:0005524">
    <property type="term" value="F:ATP binding"/>
    <property type="evidence" value="ECO:0007669"/>
    <property type="project" value="UniProtKB-KW"/>
</dbReference>
<accession>A0A9X1LST1</accession>
<comment type="cofactor">
    <cofactor evidence="6">
        <name>Mg(2+)</name>
        <dbReference type="ChEBI" id="CHEBI:18420"/>
    </cofactor>
    <cofactor evidence="6">
        <name>Mn(2+)</name>
        <dbReference type="ChEBI" id="CHEBI:29035"/>
    </cofactor>
    <text evidence="6">Mg(2+). Can also accept Mn(2+).</text>
</comment>
<dbReference type="EC" id="2.7.2.1" evidence="6"/>
<evidence type="ECO:0000256" key="3">
    <source>
        <dbReference type="ARBA" id="ARBA00022741"/>
    </source>
</evidence>
<feature type="binding site" evidence="6">
    <location>
        <begin position="218"/>
        <end position="222"/>
    </location>
    <ligand>
        <name>ATP</name>
        <dbReference type="ChEBI" id="CHEBI:30616"/>
    </ligand>
</feature>
<gene>
    <name evidence="6" type="primary">ackA</name>
    <name evidence="8" type="ORF">KEC57_02470</name>
</gene>
<dbReference type="CDD" id="cd24010">
    <property type="entry name" value="ASKHA_NBD_AcK_PK"/>
    <property type="match status" value="1"/>
</dbReference>
<dbReference type="SUPFAM" id="SSF53067">
    <property type="entry name" value="Actin-like ATPase domain"/>
    <property type="match status" value="2"/>
</dbReference>
<dbReference type="PRINTS" id="PR00471">
    <property type="entry name" value="ACETATEKNASE"/>
</dbReference>
<dbReference type="RefSeq" id="WP_229382918.1">
    <property type="nucleotide sequence ID" value="NZ_JAGTTN010000001.1"/>
</dbReference>
<reference evidence="8" key="1">
    <citation type="submission" date="2021-04" db="EMBL/GenBank/DDBJ databases">
        <title>Microbacterium tenobrionis sp. nov. and Microbacterium allomyrinae sp. nov., isolated from larvae of Tenobrio molitor and Allomyrina dichotoma, respectively.</title>
        <authorList>
            <person name="Lee S.D."/>
        </authorList>
    </citation>
    <scope>NUCLEOTIDE SEQUENCE</scope>
    <source>
        <strain evidence="8">BWT-G7</strain>
    </source>
</reference>
<dbReference type="HAMAP" id="MF_00020">
    <property type="entry name" value="Acetate_kinase"/>
    <property type="match status" value="1"/>
</dbReference>
<evidence type="ECO:0000256" key="4">
    <source>
        <dbReference type="ARBA" id="ARBA00022777"/>
    </source>
</evidence>
<feature type="binding site" evidence="6">
    <location>
        <position position="8"/>
    </location>
    <ligand>
        <name>Mg(2+)</name>
        <dbReference type="ChEBI" id="CHEBI:18420"/>
    </ligand>
</feature>
<keyword evidence="6" id="KW-0460">Magnesium</keyword>
<sequence length="408" mass="43565">MTPVLVINSGSSSFKYQLIDMETEATLASGLVERIGDPLGEAKHTVFAPQGDGPVATFLDATRTRELPIPDHTAGFQVMLDAFASDGPSLQDHPPIAVGHRVVHGGARFFEPTLVTPLVEINIDELSVLAPLHNPANLAGIVAARKAFPDVPHVAVFDTAFHQTLAPEVFTYAIDADVAAAHRIRRYGFHGTSHKFVSETAAAFVGRPLEDLKQIVFHLGNGASVTAIDGGRSVETSMGFTPLEGLVMGTRSGDIDPAVLFHLARRSGMSIDDLDDFLNKRSGMVGLAGSNDLRDIRAAIAAGDQRARLAFDVYVHRLRAYAGAYLAQLGGADVISFTAGVGENAPYVRERALETLGFAGVEIDHERNMATERGIRIISTDASAVTVLVVPTDEELEIARQTLSVARA</sequence>
<keyword evidence="6" id="KW-0963">Cytoplasm</keyword>
<feature type="binding site" evidence="6">
    <location>
        <position position="394"/>
    </location>
    <ligand>
        <name>Mg(2+)</name>
        <dbReference type="ChEBI" id="CHEBI:18420"/>
    </ligand>
</feature>
<dbReference type="PIRSF" id="PIRSF000722">
    <property type="entry name" value="Acetate_prop_kin"/>
    <property type="match status" value="1"/>
</dbReference>
<keyword evidence="4 6" id="KW-0418">Kinase</keyword>
<keyword evidence="3 6" id="KW-0547">Nucleotide-binding</keyword>
<dbReference type="InterPro" id="IPR043129">
    <property type="entry name" value="ATPase_NBD"/>
</dbReference>
<comment type="similarity">
    <text evidence="1 6 7">Belongs to the acetokinase family.</text>
</comment>
<feature type="active site" description="Proton donor/acceptor" evidence="6">
    <location>
        <position position="158"/>
    </location>
</feature>
<dbReference type="AlphaFoldDB" id="A0A9X1LST1"/>
<evidence type="ECO:0000313" key="9">
    <source>
        <dbReference type="Proteomes" id="UP001139354"/>
    </source>
</evidence>
<keyword evidence="9" id="KW-1185">Reference proteome</keyword>
<dbReference type="GO" id="GO:0000287">
    <property type="term" value="F:magnesium ion binding"/>
    <property type="evidence" value="ECO:0007669"/>
    <property type="project" value="UniProtKB-UniRule"/>
</dbReference>
<dbReference type="GO" id="GO:0006085">
    <property type="term" value="P:acetyl-CoA biosynthetic process"/>
    <property type="evidence" value="ECO:0007669"/>
    <property type="project" value="UniProtKB-UniRule"/>
</dbReference>
<keyword evidence="2 6" id="KW-0808">Transferase</keyword>
<feature type="binding site" evidence="6">
    <location>
        <begin position="292"/>
        <end position="294"/>
    </location>
    <ligand>
        <name>ATP</name>
        <dbReference type="ChEBI" id="CHEBI:30616"/>
    </ligand>
</feature>
<dbReference type="PROSITE" id="PS01075">
    <property type="entry name" value="ACETATE_KINASE_1"/>
    <property type="match status" value="1"/>
</dbReference>
<comment type="catalytic activity">
    <reaction evidence="6">
        <text>acetate + ATP = acetyl phosphate + ADP</text>
        <dbReference type="Rhea" id="RHEA:11352"/>
        <dbReference type="ChEBI" id="CHEBI:22191"/>
        <dbReference type="ChEBI" id="CHEBI:30089"/>
        <dbReference type="ChEBI" id="CHEBI:30616"/>
        <dbReference type="ChEBI" id="CHEBI:456216"/>
        <dbReference type="EC" id="2.7.2.1"/>
    </reaction>
</comment>
<dbReference type="Gene3D" id="3.30.420.40">
    <property type="match status" value="2"/>
</dbReference>